<protein>
    <submittedName>
        <fullName evidence="11">Sugar transferase involved in LPS biosynthesis (Colanic, teichoic acid)</fullName>
    </submittedName>
</protein>
<keyword evidence="4 11" id="KW-0808">Transferase</keyword>
<organism evidence="11 12">
    <name type="scientific">Paracoccus tibetensis</name>
    <dbReference type="NCBI Taxonomy" id="336292"/>
    <lineage>
        <taxon>Bacteria</taxon>
        <taxon>Pseudomonadati</taxon>
        <taxon>Pseudomonadota</taxon>
        <taxon>Alphaproteobacteria</taxon>
        <taxon>Rhodobacterales</taxon>
        <taxon>Paracoccaceae</taxon>
        <taxon>Paracoccus</taxon>
    </lineage>
</organism>
<sequence length="224" mass="25246">MAFYNSRPDINSVSSPQIELYPGGLYRNGGKRVLDTALILIALPFLLPLMALIAVAIMVDGRSPIYTQDRLGEGWKTFRLFKFRTMRPDADALLKAHLDANPAARAEWDRDQKLRNDPRITTVGRFLRKSSLDELPQLVNVLLGQMSLVGPRPMMPEQRVLYPGQYYAAHRPGLTGLWQVSIRNGSAFPARALYDERYSREVSLRLDLATIVQTFRVVARGTGC</sequence>
<evidence type="ECO:0000256" key="4">
    <source>
        <dbReference type="ARBA" id="ARBA00022679"/>
    </source>
</evidence>
<dbReference type="PANTHER" id="PTHR30576">
    <property type="entry name" value="COLANIC BIOSYNTHESIS UDP-GLUCOSE LIPID CARRIER TRANSFERASE"/>
    <property type="match status" value="1"/>
</dbReference>
<keyword evidence="5 9" id="KW-0812">Transmembrane</keyword>
<dbReference type="STRING" id="336292.SAMN05660710_01874"/>
<feature type="transmembrane region" description="Helical" evidence="9">
    <location>
        <begin position="37"/>
        <end position="59"/>
    </location>
</feature>
<dbReference type="GO" id="GO:0005886">
    <property type="term" value="C:plasma membrane"/>
    <property type="evidence" value="ECO:0007669"/>
    <property type="project" value="UniProtKB-SubCell"/>
</dbReference>
<evidence type="ECO:0000259" key="10">
    <source>
        <dbReference type="Pfam" id="PF02397"/>
    </source>
</evidence>
<evidence type="ECO:0000256" key="7">
    <source>
        <dbReference type="ARBA" id="ARBA00023136"/>
    </source>
</evidence>
<dbReference type="PANTHER" id="PTHR30576:SF4">
    <property type="entry name" value="UNDECAPRENYL-PHOSPHATE GALACTOSE PHOSPHOTRANSFERASE"/>
    <property type="match status" value="1"/>
</dbReference>
<evidence type="ECO:0000313" key="12">
    <source>
        <dbReference type="Proteomes" id="UP000199502"/>
    </source>
</evidence>
<keyword evidence="7 9" id="KW-0472">Membrane</keyword>
<keyword evidence="3" id="KW-1003">Cell membrane</keyword>
<gene>
    <name evidence="11" type="ORF">SAMN05660710_01874</name>
</gene>
<feature type="domain" description="Bacterial sugar transferase" evidence="10">
    <location>
        <begin position="31"/>
        <end position="219"/>
    </location>
</feature>
<dbReference type="RefSeq" id="WP_090742921.1">
    <property type="nucleotide sequence ID" value="NZ_FMVT01000005.1"/>
</dbReference>
<keyword evidence="6 9" id="KW-1133">Transmembrane helix</keyword>
<dbReference type="GO" id="GO:0016780">
    <property type="term" value="F:phosphotransferase activity, for other substituted phosphate groups"/>
    <property type="evidence" value="ECO:0007669"/>
    <property type="project" value="TreeGrafter"/>
</dbReference>
<dbReference type="Pfam" id="PF02397">
    <property type="entry name" value="Bac_transf"/>
    <property type="match status" value="1"/>
</dbReference>
<dbReference type="GO" id="GO:0000271">
    <property type="term" value="P:polysaccharide biosynthetic process"/>
    <property type="evidence" value="ECO:0007669"/>
    <property type="project" value="UniProtKB-KW"/>
</dbReference>
<evidence type="ECO:0000256" key="2">
    <source>
        <dbReference type="ARBA" id="ARBA00006464"/>
    </source>
</evidence>
<proteinExistence type="inferred from homology"/>
<dbReference type="AlphaFoldDB" id="A0A1G5GQ94"/>
<evidence type="ECO:0000313" key="11">
    <source>
        <dbReference type="EMBL" id="SCY53537.1"/>
    </source>
</evidence>
<reference evidence="11 12" key="1">
    <citation type="submission" date="2016-10" db="EMBL/GenBank/DDBJ databases">
        <authorList>
            <person name="de Groot N.N."/>
        </authorList>
    </citation>
    <scope>NUCLEOTIDE SEQUENCE [LARGE SCALE GENOMIC DNA]</scope>
    <source>
        <strain evidence="11 12">CGMCC 1.8925</strain>
    </source>
</reference>
<evidence type="ECO:0000256" key="6">
    <source>
        <dbReference type="ARBA" id="ARBA00022989"/>
    </source>
</evidence>
<evidence type="ECO:0000256" key="3">
    <source>
        <dbReference type="ARBA" id="ARBA00022475"/>
    </source>
</evidence>
<name>A0A1G5GQ94_9RHOB</name>
<dbReference type="Proteomes" id="UP000199502">
    <property type="component" value="Unassembled WGS sequence"/>
</dbReference>
<dbReference type="OrthoDB" id="9808602at2"/>
<keyword evidence="8" id="KW-0270">Exopolysaccharide synthesis</keyword>
<evidence type="ECO:0000256" key="8">
    <source>
        <dbReference type="ARBA" id="ARBA00023169"/>
    </source>
</evidence>
<comment type="subcellular location">
    <subcellularLocation>
        <location evidence="1">Cell membrane</location>
    </subcellularLocation>
</comment>
<accession>A0A1G5GQ94</accession>
<dbReference type="InterPro" id="IPR003362">
    <property type="entry name" value="Bact_transf"/>
</dbReference>
<comment type="similarity">
    <text evidence="2">Belongs to the bacterial sugar transferase family.</text>
</comment>
<evidence type="ECO:0000256" key="9">
    <source>
        <dbReference type="SAM" id="Phobius"/>
    </source>
</evidence>
<evidence type="ECO:0000256" key="1">
    <source>
        <dbReference type="ARBA" id="ARBA00004236"/>
    </source>
</evidence>
<evidence type="ECO:0000256" key="5">
    <source>
        <dbReference type="ARBA" id="ARBA00022692"/>
    </source>
</evidence>
<dbReference type="EMBL" id="FMVT01000005">
    <property type="protein sequence ID" value="SCY53537.1"/>
    <property type="molecule type" value="Genomic_DNA"/>
</dbReference>
<keyword evidence="12" id="KW-1185">Reference proteome</keyword>